<dbReference type="Gene3D" id="3.40.50.300">
    <property type="entry name" value="P-loop containing nucleotide triphosphate hydrolases"/>
    <property type="match status" value="2"/>
</dbReference>
<name>A0A6J1MZI7_BICAN</name>
<dbReference type="AlphaFoldDB" id="A0A6J1MZI7"/>
<sequence length="1247" mass="140196">MSRNQDTFFSDIKPPPIFDELGDRIKDYILKPESLAIHKWERSQTNWNRSINLDSLFETDDLVVDTTLEVVYDPLTGEISGLQEVSVPVEEDEDGLSMSRAPLPPSQATRGSTMQDPFLPAGFEEELQKMLDEATKTGDMLIDLDNDEPGKFLGEDLITIAPGASESVLFAEDGCTLLKDINKDEPLELQKEVLEPININVEEMIDSNTHLAGLWQDDNEKQEEPKRPKPKKVEIEIEKDDNFLECTVIHQLPEIPVLNITSSAIKMGVTSTEWAEMIDVSKPVPEFHEKITEMAHKYPFELDTFQKQAILKLVEGHHVFVAAHTSAGKTVVAEYAIALSRRNCTRAIYTSPIKALSNQKYNDFNKTFGEVGLLTGDLQINATASCLVMTTEILRSMLYCGSDVTRDLEFVIFDEVHYINNAERGYVWEEVLILLPAHVSIVMLSATVPNTLQFADWVGRTKKRKVYVVSTPKRPVPLCHYLYTGSGGKSKNERFLVIDQEGNFRLRGYNDAVAAKKARENEYKKSFGPKGGKQFGNSKAEQTMWVAFIDHLRSNDKLPVVAFTLSRNRCDQNAENLMSVDLTTAREKSHIRSFFNKCLQRLKAPDRRLPQVIRLQRVLENGIGVHHSGILPLLKEIVEMLFQTGHVKLLFATETFAMGVNMPARTVVFDDITKFDGVQSRSLAPAEYIQMAGRAGRRGLDDTGTVILLCKEGVPDQVTLKGMMLGTPQQLSSQFRLTYAMILSLLRAATVSVEGMMQRSFREFHQLCQADNYRKQLELAEQEYSEKCSTPLSSHLAPLATFYDTATAYIDVLNEIMPILLNQPKVVKEFVPGKVIILSAGPYINQLGVFLIGNGPRQTPYKVLVLNTAKEDSVRYNFDVDDNWYRMLSFSASYDNIGTEESTMDHTILCIAPKNIIAVTKLNLKIDANMVIQDFEQRQIPRFKDAPVGSKCASAVQELSRVSHAVRTGATALDRVSLTQSLAVSTGDILHTLDKMNKLKAELDAQKKSTDIANFKSEFAIVYERKQAERKRDKYKRLLSFESLALYPDYQRRLLVLRELNYIDEHDSVIIKGRVACGMGTNELIISELVFRNVFTDKDPAEIAALLSCFVFQAKTRVDQVLTDKLAAGVAAIQKIDEELCAIESKYMVGQFEGQGERLNFGLVRVVYEWALEKPFAEIVELTDVQEGIIVRCIQQLHELLVDVKDAAVGIGDTMLQAKMMEASTAIKRDIVFAASLYTTPRDTITL</sequence>
<dbReference type="PROSITE" id="PS51194">
    <property type="entry name" value="HELICASE_CTER"/>
    <property type="match status" value="1"/>
</dbReference>
<evidence type="ECO:0000259" key="11">
    <source>
        <dbReference type="PROSITE" id="PS51194"/>
    </source>
</evidence>
<keyword evidence="7" id="KW-0694">RNA-binding</keyword>
<dbReference type="GO" id="GO:0070478">
    <property type="term" value="P:nuclear-transcribed mRNA catabolic process, 3'-5' exonucleolytic nonsense-mediated decay"/>
    <property type="evidence" value="ECO:0007669"/>
    <property type="project" value="TreeGrafter"/>
</dbReference>
<keyword evidence="2" id="KW-0963">Cytoplasm</keyword>
<protein>
    <submittedName>
        <fullName evidence="13">Helicase SKI2W</fullName>
    </submittedName>
</protein>
<dbReference type="SUPFAM" id="SSF52540">
    <property type="entry name" value="P-loop containing nucleoside triphosphate hydrolases"/>
    <property type="match status" value="1"/>
</dbReference>
<dbReference type="PANTHER" id="PTHR12131">
    <property type="entry name" value="ATP-DEPENDENT RNA AND DNA HELICASE"/>
    <property type="match status" value="1"/>
</dbReference>
<evidence type="ECO:0000259" key="10">
    <source>
        <dbReference type="PROSITE" id="PS51192"/>
    </source>
</evidence>
<dbReference type="InterPro" id="IPR027417">
    <property type="entry name" value="P-loop_NTPase"/>
</dbReference>
<dbReference type="GO" id="GO:0016787">
    <property type="term" value="F:hydrolase activity"/>
    <property type="evidence" value="ECO:0007669"/>
    <property type="project" value="UniProtKB-KW"/>
</dbReference>
<dbReference type="CDD" id="cd18795">
    <property type="entry name" value="SF2_C_Ski2"/>
    <property type="match status" value="1"/>
</dbReference>
<evidence type="ECO:0000256" key="1">
    <source>
        <dbReference type="ARBA" id="ARBA00004496"/>
    </source>
</evidence>
<dbReference type="Pfam" id="PF13234">
    <property type="entry name" value="MTR4_beta-barrel"/>
    <property type="match status" value="1"/>
</dbReference>
<dbReference type="InterPro" id="IPR014001">
    <property type="entry name" value="Helicase_ATP-bd"/>
</dbReference>
<evidence type="ECO:0000256" key="4">
    <source>
        <dbReference type="ARBA" id="ARBA00022801"/>
    </source>
</evidence>
<keyword evidence="5 13" id="KW-0347">Helicase</keyword>
<organism evidence="12 13">
    <name type="scientific">Bicyclus anynana</name>
    <name type="common">Squinting bush brown butterfly</name>
    <dbReference type="NCBI Taxonomy" id="110368"/>
    <lineage>
        <taxon>Eukaryota</taxon>
        <taxon>Metazoa</taxon>
        <taxon>Ecdysozoa</taxon>
        <taxon>Arthropoda</taxon>
        <taxon>Hexapoda</taxon>
        <taxon>Insecta</taxon>
        <taxon>Pterygota</taxon>
        <taxon>Neoptera</taxon>
        <taxon>Endopterygota</taxon>
        <taxon>Lepidoptera</taxon>
        <taxon>Glossata</taxon>
        <taxon>Ditrysia</taxon>
        <taxon>Papilionoidea</taxon>
        <taxon>Nymphalidae</taxon>
        <taxon>Satyrinae</taxon>
        <taxon>Satyrini</taxon>
        <taxon>Mycalesina</taxon>
        <taxon>Bicyclus</taxon>
    </lineage>
</organism>
<comment type="catalytic activity">
    <reaction evidence="8">
        <text>ATP + H2O = ADP + phosphate + H(+)</text>
        <dbReference type="Rhea" id="RHEA:13065"/>
        <dbReference type="ChEBI" id="CHEBI:15377"/>
        <dbReference type="ChEBI" id="CHEBI:15378"/>
        <dbReference type="ChEBI" id="CHEBI:30616"/>
        <dbReference type="ChEBI" id="CHEBI:43474"/>
        <dbReference type="ChEBI" id="CHEBI:456216"/>
        <dbReference type="EC" id="3.6.4.13"/>
    </reaction>
</comment>
<feature type="domain" description="Helicase ATP-binding" evidence="10">
    <location>
        <begin position="310"/>
        <end position="466"/>
    </location>
</feature>
<dbReference type="SMART" id="SM00490">
    <property type="entry name" value="HELICc"/>
    <property type="match status" value="1"/>
</dbReference>
<dbReference type="PROSITE" id="PS51192">
    <property type="entry name" value="HELICASE_ATP_BIND_1"/>
    <property type="match status" value="1"/>
</dbReference>
<accession>A0A6J1MZI7</accession>
<dbReference type="SMART" id="SM00487">
    <property type="entry name" value="DEXDc"/>
    <property type="match status" value="1"/>
</dbReference>
<evidence type="ECO:0000256" key="3">
    <source>
        <dbReference type="ARBA" id="ARBA00022741"/>
    </source>
</evidence>
<dbReference type="GeneID" id="112047212"/>
<dbReference type="Proteomes" id="UP001652582">
    <property type="component" value="Chromosome 21"/>
</dbReference>
<dbReference type="PANTHER" id="PTHR12131:SF1">
    <property type="entry name" value="ATP-DEPENDENT RNA HELICASE SUPV3L1, MITOCHONDRIAL-RELATED"/>
    <property type="match status" value="1"/>
</dbReference>
<comment type="subcellular location">
    <subcellularLocation>
        <location evidence="1">Cytoplasm</location>
    </subcellularLocation>
</comment>
<dbReference type="InterPro" id="IPR050699">
    <property type="entry name" value="RNA-DNA_Helicase"/>
</dbReference>
<dbReference type="InterPro" id="IPR040801">
    <property type="entry name" value="Ski2_N"/>
</dbReference>
<dbReference type="Pfam" id="PF08148">
    <property type="entry name" value="DSHCT"/>
    <property type="match status" value="1"/>
</dbReference>
<keyword evidence="4" id="KW-0378">Hydrolase</keyword>
<evidence type="ECO:0000256" key="2">
    <source>
        <dbReference type="ARBA" id="ARBA00022490"/>
    </source>
</evidence>
<dbReference type="Gene3D" id="1.10.3380.30">
    <property type="match status" value="1"/>
</dbReference>
<proteinExistence type="predicted"/>
<dbReference type="Pfam" id="PF17911">
    <property type="entry name" value="Ski2_N"/>
    <property type="match status" value="1"/>
</dbReference>
<dbReference type="InterPro" id="IPR025696">
    <property type="entry name" value="Beta-barrel_MTR4"/>
</dbReference>
<dbReference type="RefSeq" id="XP_023940009.2">
    <property type="nucleotide sequence ID" value="XM_024084241.2"/>
</dbReference>
<evidence type="ECO:0000256" key="9">
    <source>
        <dbReference type="SAM" id="MobiDB-lite"/>
    </source>
</evidence>
<dbReference type="GO" id="GO:0055087">
    <property type="term" value="C:Ski complex"/>
    <property type="evidence" value="ECO:0007669"/>
    <property type="project" value="TreeGrafter"/>
</dbReference>
<dbReference type="InterPro" id="IPR048392">
    <property type="entry name" value="MTR4-like_stalk"/>
</dbReference>
<dbReference type="OrthoDB" id="64767at2759"/>
<dbReference type="InterPro" id="IPR011545">
    <property type="entry name" value="DEAD/DEAH_box_helicase_dom"/>
</dbReference>
<dbReference type="Pfam" id="PF00271">
    <property type="entry name" value="Helicase_C"/>
    <property type="match status" value="1"/>
</dbReference>
<dbReference type="InterPro" id="IPR012961">
    <property type="entry name" value="Ski2/MTR4_C"/>
</dbReference>
<dbReference type="Pfam" id="PF00270">
    <property type="entry name" value="DEAD"/>
    <property type="match status" value="1"/>
</dbReference>
<dbReference type="GO" id="GO:0003723">
    <property type="term" value="F:RNA binding"/>
    <property type="evidence" value="ECO:0007669"/>
    <property type="project" value="UniProtKB-KW"/>
</dbReference>
<dbReference type="KEGG" id="bany:112047212"/>
<dbReference type="Pfam" id="PF21408">
    <property type="entry name" value="MTR4-like_stalk"/>
    <property type="match status" value="1"/>
</dbReference>
<dbReference type="SMART" id="SM01142">
    <property type="entry name" value="DSHCT"/>
    <property type="match status" value="1"/>
</dbReference>
<feature type="compositionally biased region" description="Polar residues" evidence="9">
    <location>
        <begin position="106"/>
        <end position="115"/>
    </location>
</feature>
<gene>
    <name evidence="13" type="primary">LOC112047212</name>
</gene>
<keyword evidence="12" id="KW-1185">Reference proteome</keyword>
<dbReference type="InterPro" id="IPR016438">
    <property type="entry name" value="SKI2-like"/>
</dbReference>
<evidence type="ECO:0000256" key="6">
    <source>
        <dbReference type="ARBA" id="ARBA00022840"/>
    </source>
</evidence>
<evidence type="ECO:0000313" key="12">
    <source>
        <dbReference type="Proteomes" id="UP001652582"/>
    </source>
</evidence>
<evidence type="ECO:0000313" key="13">
    <source>
        <dbReference type="RefSeq" id="XP_023940009.2"/>
    </source>
</evidence>
<dbReference type="PIRSF" id="PIRSF005198">
    <property type="entry name" value="Antiviral_helicase_SKI2"/>
    <property type="match status" value="1"/>
</dbReference>
<evidence type="ECO:0000256" key="8">
    <source>
        <dbReference type="ARBA" id="ARBA00047984"/>
    </source>
</evidence>
<reference evidence="13" key="1">
    <citation type="submission" date="2025-08" db="UniProtKB">
        <authorList>
            <consortium name="RefSeq"/>
        </authorList>
    </citation>
    <scope>IDENTIFICATION</scope>
</reference>
<keyword evidence="3" id="KW-0547">Nucleotide-binding</keyword>
<dbReference type="InterPro" id="IPR001650">
    <property type="entry name" value="Helicase_C-like"/>
</dbReference>
<keyword evidence="6" id="KW-0067">ATP-binding</keyword>
<evidence type="ECO:0000256" key="7">
    <source>
        <dbReference type="ARBA" id="ARBA00022884"/>
    </source>
</evidence>
<feature type="domain" description="Helicase C-terminal" evidence="11">
    <location>
        <begin position="576"/>
        <end position="746"/>
    </location>
</feature>
<dbReference type="GO" id="GO:0003724">
    <property type="term" value="F:RNA helicase activity"/>
    <property type="evidence" value="ECO:0007669"/>
    <property type="project" value="UniProtKB-EC"/>
</dbReference>
<dbReference type="GO" id="GO:0005524">
    <property type="term" value="F:ATP binding"/>
    <property type="evidence" value="ECO:0007669"/>
    <property type="project" value="UniProtKB-KW"/>
</dbReference>
<feature type="region of interest" description="Disordered" evidence="9">
    <location>
        <begin position="88"/>
        <end position="115"/>
    </location>
</feature>
<evidence type="ECO:0000256" key="5">
    <source>
        <dbReference type="ARBA" id="ARBA00022806"/>
    </source>
</evidence>